<dbReference type="GO" id="GO:0016787">
    <property type="term" value="F:hydrolase activity"/>
    <property type="evidence" value="ECO:0007669"/>
    <property type="project" value="UniProtKB-KW"/>
</dbReference>
<keyword evidence="3" id="KW-0472">Membrane</keyword>
<dbReference type="SUPFAM" id="SSF53474">
    <property type="entry name" value="alpha/beta-Hydrolases"/>
    <property type="match status" value="1"/>
</dbReference>
<dbReference type="InterPro" id="IPR000073">
    <property type="entry name" value="AB_hydrolase_1"/>
</dbReference>
<feature type="transmembrane region" description="Helical" evidence="3">
    <location>
        <begin position="178"/>
        <end position="198"/>
    </location>
</feature>
<keyword evidence="2 5" id="KW-0378">Hydrolase</keyword>
<dbReference type="Proteomes" id="UP000192247">
    <property type="component" value="Unassembled WGS sequence"/>
</dbReference>
<comment type="similarity">
    <text evidence="1">Belongs to the AB hydrolase superfamily.</text>
</comment>
<organism evidence="5 6">
    <name type="scientific">Tropilaelaps mercedesae</name>
    <dbReference type="NCBI Taxonomy" id="418985"/>
    <lineage>
        <taxon>Eukaryota</taxon>
        <taxon>Metazoa</taxon>
        <taxon>Ecdysozoa</taxon>
        <taxon>Arthropoda</taxon>
        <taxon>Chelicerata</taxon>
        <taxon>Arachnida</taxon>
        <taxon>Acari</taxon>
        <taxon>Parasitiformes</taxon>
        <taxon>Mesostigmata</taxon>
        <taxon>Gamasina</taxon>
        <taxon>Dermanyssoidea</taxon>
        <taxon>Laelapidae</taxon>
        <taxon>Tropilaelaps</taxon>
    </lineage>
</organism>
<gene>
    <name evidence="5" type="ORF">BIW11_11705</name>
</gene>
<dbReference type="InParanoid" id="A0A1V9XA93"/>
<dbReference type="InterPro" id="IPR029058">
    <property type="entry name" value="AB_hydrolase_fold"/>
</dbReference>
<keyword evidence="3" id="KW-1133">Transmembrane helix</keyword>
<dbReference type="InterPro" id="IPR050266">
    <property type="entry name" value="AB_hydrolase_sf"/>
</dbReference>
<dbReference type="STRING" id="418985.A0A1V9XA93"/>
<evidence type="ECO:0000313" key="6">
    <source>
        <dbReference type="Proteomes" id="UP000192247"/>
    </source>
</evidence>
<reference evidence="5 6" key="1">
    <citation type="journal article" date="2017" name="Gigascience">
        <title>Draft genome of the honey bee ectoparasitic mite, Tropilaelaps mercedesae, is shaped by the parasitic life history.</title>
        <authorList>
            <person name="Dong X."/>
            <person name="Armstrong S.D."/>
            <person name="Xia D."/>
            <person name="Makepeace B.L."/>
            <person name="Darby A.C."/>
            <person name="Kadowaki T."/>
        </authorList>
    </citation>
    <scope>NUCLEOTIDE SEQUENCE [LARGE SCALE GENOMIC DNA]</scope>
    <source>
        <strain evidence="5">Wuxi-XJTLU</strain>
    </source>
</reference>
<evidence type="ECO:0000256" key="2">
    <source>
        <dbReference type="ARBA" id="ARBA00022801"/>
    </source>
</evidence>
<feature type="domain" description="AB hydrolase-1" evidence="4">
    <location>
        <begin position="123"/>
        <end position="210"/>
    </location>
</feature>
<keyword evidence="6" id="KW-1185">Reference proteome</keyword>
<proteinExistence type="inferred from homology"/>
<evidence type="ECO:0000256" key="1">
    <source>
        <dbReference type="ARBA" id="ARBA00008645"/>
    </source>
</evidence>
<sequence>MKSKEEHRRDRDTMRQPREIQFAMPWGQMAAQEWGDPSSSRKVLAVHGWMDNSNTFLKSLTTDGKELYRKLYHRKEQKGVSGILDNGSPAFRYKGMKVLVSFVNAGSVAKVYRATVEVPITALVWSELFPLLPADLHIISVDLSGHGLSSHRPLGCTYTILEHAIDLKRLVDDLNWEGFAIIGHSMGAMISFLLIGLFPKLVTHFISLDILTIMGCSLKSLPEVTALSINSMLTFEKKLGKPPVYKNLDEIVDRRMNTTPDSLTRESASIIMQRATVDYQGGVVLRTDPRLKFSRTLNYSFEDQFEILKRYSGRLLVVRATGSTPRDSKGLPHDKFIRLYEETCQEFKLVTVQGSHTVHLDEPEKVLGHVIEFLKTYSGNTVSPSTSCGTGEHAKL</sequence>
<dbReference type="Gene3D" id="3.40.50.1820">
    <property type="entry name" value="alpha/beta hydrolase"/>
    <property type="match status" value="1"/>
</dbReference>
<dbReference type="PANTHER" id="PTHR43798:SF14">
    <property type="entry name" value="SERINE HYDROLASE-LIKE PROTEIN DDB_G0286239"/>
    <property type="match status" value="1"/>
</dbReference>
<dbReference type="PANTHER" id="PTHR43798">
    <property type="entry name" value="MONOACYLGLYCEROL LIPASE"/>
    <property type="match status" value="1"/>
</dbReference>
<accession>A0A1V9XA93</accession>
<evidence type="ECO:0000256" key="3">
    <source>
        <dbReference type="SAM" id="Phobius"/>
    </source>
</evidence>
<name>A0A1V9XA93_9ACAR</name>
<dbReference type="AlphaFoldDB" id="A0A1V9XA93"/>
<dbReference type="EMBL" id="MNPL01017934">
    <property type="protein sequence ID" value="OQR70313.1"/>
    <property type="molecule type" value="Genomic_DNA"/>
</dbReference>
<keyword evidence="3" id="KW-0812">Transmembrane</keyword>
<protein>
    <submittedName>
        <fullName evidence="5">Serine hydrolase protein-like</fullName>
    </submittedName>
</protein>
<comment type="caution">
    <text evidence="5">The sequence shown here is derived from an EMBL/GenBank/DDBJ whole genome shotgun (WGS) entry which is preliminary data.</text>
</comment>
<dbReference type="OrthoDB" id="190201at2759"/>
<dbReference type="GO" id="GO:0016020">
    <property type="term" value="C:membrane"/>
    <property type="evidence" value="ECO:0007669"/>
    <property type="project" value="TreeGrafter"/>
</dbReference>
<dbReference type="Pfam" id="PF00561">
    <property type="entry name" value="Abhydrolase_1"/>
    <property type="match status" value="1"/>
</dbReference>
<evidence type="ECO:0000259" key="4">
    <source>
        <dbReference type="Pfam" id="PF00561"/>
    </source>
</evidence>
<evidence type="ECO:0000313" key="5">
    <source>
        <dbReference type="EMBL" id="OQR70313.1"/>
    </source>
</evidence>